<dbReference type="PANTHER" id="PTHR42855">
    <property type="entry name" value="ABC TRANSPORTER ATP-BINDING SUBUNIT"/>
    <property type="match status" value="1"/>
</dbReference>
<dbReference type="Gene3D" id="3.40.50.300">
    <property type="entry name" value="P-loop containing nucleotide triphosphate hydrolases"/>
    <property type="match status" value="2"/>
</dbReference>
<dbReference type="PROSITE" id="PS50893">
    <property type="entry name" value="ABC_TRANSPORTER_2"/>
    <property type="match status" value="2"/>
</dbReference>
<dbReference type="GO" id="GO:0016887">
    <property type="term" value="F:ATP hydrolysis activity"/>
    <property type="evidence" value="ECO:0007669"/>
    <property type="project" value="InterPro"/>
</dbReference>
<dbReference type="SUPFAM" id="SSF52540">
    <property type="entry name" value="P-loop containing nucleoside triphosphate hydrolases"/>
    <property type="match status" value="2"/>
</dbReference>
<protein>
    <submittedName>
        <fullName evidence="6">ABC-F family ATP-binding cassette domain-containing protein</fullName>
    </submittedName>
</protein>
<feature type="domain" description="ABC transporter" evidence="5">
    <location>
        <begin position="2"/>
        <end position="253"/>
    </location>
</feature>
<dbReference type="AlphaFoldDB" id="A0A5B8XJY3"/>
<dbReference type="PROSITE" id="PS00211">
    <property type="entry name" value="ABC_TRANSPORTER_1"/>
    <property type="match status" value="2"/>
</dbReference>
<gene>
    <name evidence="6" type="ORF">FRD01_02255</name>
</gene>
<dbReference type="OrthoDB" id="9762369at2"/>
<keyword evidence="2" id="KW-0547">Nucleotide-binding</keyword>
<dbReference type="Pfam" id="PF12848">
    <property type="entry name" value="ABC_tran_Xtn"/>
    <property type="match status" value="1"/>
</dbReference>
<name>A0A5B8XJY3_9DELT</name>
<dbReference type="KEGG" id="bbae:FRD01_02255"/>
<dbReference type="EMBL" id="CP042467">
    <property type="protein sequence ID" value="QED26100.1"/>
    <property type="molecule type" value="Genomic_DNA"/>
</dbReference>
<proteinExistence type="predicted"/>
<accession>A0A5B8XJY3</accession>
<dbReference type="PANTHER" id="PTHR42855:SF2">
    <property type="entry name" value="DRUG RESISTANCE ABC TRANSPORTER,ATP-BINDING PROTEIN"/>
    <property type="match status" value="1"/>
</dbReference>
<keyword evidence="1" id="KW-0677">Repeat</keyword>
<dbReference type="CDD" id="cd03221">
    <property type="entry name" value="ABCF_EF-3"/>
    <property type="match status" value="2"/>
</dbReference>
<evidence type="ECO:0000313" key="7">
    <source>
        <dbReference type="Proteomes" id="UP000321595"/>
    </source>
</evidence>
<keyword evidence="3 6" id="KW-0067">ATP-binding</keyword>
<feature type="region of interest" description="Disordered" evidence="4">
    <location>
        <begin position="527"/>
        <end position="547"/>
    </location>
</feature>
<dbReference type="InterPro" id="IPR003439">
    <property type="entry name" value="ABC_transporter-like_ATP-bd"/>
</dbReference>
<dbReference type="RefSeq" id="WP_146957248.1">
    <property type="nucleotide sequence ID" value="NZ_CP042467.1"/>
</dbReference>
<dbReference type="InterPro" id="IPR017871">
    <property type="entry name" value="ABC_transporter-like_CS"/>
</dbReference>
<dbReference type="InterPro" id="IPR037118">
    <property type="entry name" value="Val-tRNA_synth_C_sf"/>
</dbReference>
<dbReference type="NCBIfam" id="NF000355">
    <property type="entry name" value="ribo_prot_ABC_F"/>
    <property type="match status" value="1"/>
</dbReference>
<evidence type="ECO:0000256" key="3">
    <source>
        <dbReference type="ARBA" id="ARBA00022840"/>
    </source>
</evidence>
<dbReference type="GO" id="GO:0005524">
    <property type="term" value="F:ATP binding"/>
    <property type="evidence" value="ECO:0007669"/>
    <property type="project" value="UniProtKB-KW"/>
</dbReference>
<feature type="compositionally biased region" description="Polar residues" evidence="4">
    <location>
        <begin position="537"/>
        <end position="546"/>
    </location>
</feature>
<evidence type="ECO:0000313" key="6">
    <source>
        <dbReference type="EMBL" id="QED26100.1"/>
    </source>
</evidence>
<keyword evidence="7" id="KW-1185">Reference proteome</keyword>
<dbReference type="InterPro" id="IPR032524">
    <property type="entry name" value="ABC_tran_C"/>
</dbReference>
<dbReference type="SMART" id="SM00382">
    <property type="entry name" value="AAA"/>
    <property type="match status" value="2"/>
</dbReference>
<evidence type="ECO:0000259" key="5">
    <source>
        <dbReference type="PROSITE" id="PS50893"/>
    </source>
</evidence>
<dbReference type="Gene3D" id="1.10.287.380">
    <property type="entry name" value="Valyl-tRNA synthetase, C-terminal domain"/>
    <property type="match status" value="1"/>
</dbReference>
<evidence type="ECO:0000256" key="2">
    <source>
        <dbReference type="ARBA" id="ARBA00022741"/>
    </source>
</evidence>
<dbReference type="InterPro" id="IPR051309">
    <property type="entry name" value="ABCF_ATPase"/>
</dbReference>
<dbReference type="InterPro" id="IPR027417">
    <property type="entry name" value="P-loop_NTPase"/>
</dbReference>
<reference evidence="6 7" key="1">
    <citation type="submission" date="2019-08" db="EMBL/GenBank/DDBJ databases">
        <authorList>
            <person name="Liang Q."/>
        </authorList>
    </citation>
    <scope>NUCLEOTIDE SEQUENCE [LARGE SCALE GENOMIC DNA]</scope>
    <source>
        <strain evidence="6 7">V1718</strain>
    </source>
</reference>
<dbReference type="Proteomes" id="UP000321595">
    <property type="component" value="Chromosome"/>
</dbReference>
<dbReference type="Pfam" id="PF00005">
    <property type="entry name" value="ABC_tran"/>
    <property type="match status" value="2"/>
</dbReference>
<dbReference type="FunFam" id="3.40.50.300:FF:000011">
    <property type="entry name" value="Putative ABC transporter ATP-binding component"/>
    <property type="match status" value="1"/>
</dbReference>
<dbReference type="InterPro" id="IPR003593">
    <property type="entry name" value="AAA+_ATPase"/>
</dbReference>
<sequence length="647" mass="72127">MLLVEGLSKFYGARAILDEVSWQLAPGVVVGLIGPNGAGKTTLMRILAGEEEADSGKIVTPKGFQIGFLPQEIALSERSGTLMDTILKGRSDLLELENRVQELSRKLADDPTQLTEYDKVQEEFRSKGGWEFRSTAREIASGMGFTSDQFDLPITSFSGGWQMRALLARLLFRSPDLLLLDEPTNHLDLESIEWLERFLGRYEGSVIIVSHDRFFLNRMVNLCVELEAGSLSIYHGNYDFYEERKVQILEERIAKAARQEKDIARVEAFIERFRSKATKAKQVQSRVKALEKVERIDVGQQQRAAIRFRFPQPPRLGKVAIAARGVHKAFGSNVVYSGIDIDFFRGERVALVGPNGAGKSTMLKVLAGALRADAGSVELGSNAETAYFAQHALEALNPSNTVLVEAQSAATMETASLVRDMLGAFGFSGDDVGKQISVLSGGEKSRVALCKLMLNPAGVLLLDEPTNHLDMASKEVLEDALVDFEGVVIFVSHDRHFINQVATRTVHLENGKADSYAGNFDYYREKRAEEAEEGAQSKATNSSPKQNIKRLQAELRQKKSLELKTLKPELESCESLIEKLEGKKSELQGLMADPSLYDDSKRAQEVSLEFRKIEDELVGHYERWELLSEEIGEIEARYQIEEEALQR</sequence>
<dbReference type="GO" id="GO:0003677">
    <property type="term" value="F:DNA binding"/>
    <property type="evidence" value="ECO:0007669"/>
    <property type="project" value="InterPro"/>
</dbReference>
<organism evidence="6 7">
    <name type="scientific">Microvenator marinus</name>
    <dbReference type="NCBI Taxonomy" id="2600177"/>
    <lineage>
        <taxon>Bacteria</taxon>
        <taxon>Deltaproteobacteria</taxon>
        <taxon>Bradymonadales</taxon>
        <taxon>Microvenatoraceae</taxon>
        <taxon>Microvenator</taxon>
    </lineage>
</organism>
<feature type="domain" description="ABC transporter" evidence="5">
    <location>
        <begin position="321"/>
        <end position="535"/>
    </location>
</feature>
<evidence type="ECO:0000256" key="4">
    <source>
        <dbReference type="SAM" id="MobiDB-lite"/>
    </source>
</evidence>
<evidence type="ECO:0000256" key="1">
    <source>
        <dbReference type="ARBA" id="ARBA00022737"/>
    </source>
</evidence>
<dbReference type="InterPro" id="IPR032781">
    <property type="entry name" value="ABC_tran_Xtn"/>
</dbReference>
<dbReference type="FunFam" id="3.40.50.300:FF:000309">
    <property type="entry name" value="ABC transporter ATP-binding protein"/>
    <property type="match status" value="1"/>
</dbReference>
<dbReference type="Pfam" id="PF16326">
    <property type="entry name" value="ABC_tran_CTD"/>
    <property type="match status" value="1"/>
</dbReference>